<dbReference type="InterPro" id="IPR019734">
    <property type="entry name" value="TPR_rpt"/>
</dbReference>
<organism evidence="2 3">
    <name type="scientific">Phytophthora pseudosyringae</name>
    <dbReference type="NCBI Taxonomy" id="221518"/>
    <lineage>
        <taxon>Eukaryota</taxon>
        <taxon>Sar</taxon>
        <taxon>Stramenopiles</taxon>
        <taxon>Oomycota</taxon>
        <taxon>Peronosporomycetes</taxon>
        <taxon>Peronosporales</taxon>
        <taxon>Peronosporaceae</taxon>
        <taxon>Phytophthora</taxon>
    </lineage>
</organism>
<keyword evidence="3" id="KW-1185">Reference proteome</keyword>
<dbReference type="AlphaFoldDB" id="A0A8T1VBV2"/>
<proteinExistence type="predicted"/>
<evidence type="ECO:0000256" key="1">
    <source>
        <dbReference type="PROSITE-ProRule" id="PRU00339"/>
    </source>
</evidence>
<name>A0A8T1VBV2_9STRA</name>
<accession>A0A8T1VBV2</accession>
<reference evidence="2" key="1">
    <citation type="submission" date="2021-02" db="EMBL/GenBank/DDBJ databases">
        <authorList>
            <person name="Palmer J.M."/>
        </authorList>
    </citation>
    <scope>NUCLEOTIDE SEQUENCE</scope>
    <source>
        <strain evidence="2">SCRP734</strain>
    </source>
</reference>
<dbReference type="PROSITE" id="PS50005">
    <property type="entry name" value="TPR"/>
    <property type="match status" value="1"/>
</dbReference>
<dbReference type="OrthoDB" id="167168at2759"/>
<comment type="caution">
    <text evidence="2">The sequence shown here is derived from an EMBL/GenBank/DDBJ whole genome shotgun (WGS) entry which is preliminary data.</text>
</comment>
<gene>
    <name evidence="2" type="ORF">PHYPSEUDO_011120</name>
</gene>
<dbReference type="Proteomes" id="UP000694044">
    <property type="component" value="Unassembled WGS sequence"/>
</dbReference>
<dbReference type="EMBL" id="JAGDFM010000490">
    <property type="protein sequence ID" value="KAG7377713.1"/>
    <property type="molecule type" value="Genomic_DNA"/>
</dbReference>
<sequence>MSCSLIACEEFAIDGLAFRALHAPIRALPVADDGTSSVVSMRTPRSVTSTKLSAASCTTRFELKQAHYQSAIAKETIQEDGPNKTFRLKTLEEHRYATRFQEKRVTPKTWRSALHEAHKRIQSGDRVNLADALYLLLEIISLDPRGCSLATMHLDTGSIYLAFDHLEEAAKAYRNSLRLDGSNWKARYNLGVAAARLQDFAEATRQLKLALKTCPASDIAEEIGTILEEIGRIQCTKNLRAFHDTRKPRAFTTQYLESQHLVSGAPRISGVASSVALQEDHTVSHRNGLALNSSTPQLLDVSLEWQGALASLLHRLHACARCRQQSIQAEMLRLDPTRTGGISVQAFDVMVTRVTGIPLRVAERKELVRMIGSDGYVLHVHVSKMPTAADEG</sequence>
<feature type="repeat" description="TPR" evidence="1">
    <location>
        <begin position="150"/>
        <end position="183"/>
    </location>
</feature>
<evidence type="ECO:0008006" key="4">
    <source>
        <dbReference type="Google" id="ProtNLM"/>
    </source>
</evidence>
<evidence type="ECO:0000313" key="2">
    <source>
        <dbReference type="EMBL" id="KAG7377713.1"/>
    </source>
</evidence>
<keyword evidence="1" id="KW-0802">TPR repeat</keyword>
<dbReference type="SMART" id="SM00028">
    <property type="entry name" value="TPR"/>
    <property type="match status" value="2"/>
</dbReference>
<evidence type="ECO:0000313" key="3">
    <source>
        <dbReference type="Proteomes" id="UP000694044"/>
    </source>
</evidence>
<protein>
    <recommendedName>
        <fullName evidence="4">Tetratricopeptide repeat protein</fullName>
    </recommendedName>
</protein>